<gene>
    <name evidence="2" type="ORF">LZC94_19805</name>
</gene>
<keyword evidence="3" id="KW-1185">Reference proteome</keyword>
<sequence>MTIAEWVRMPRPGREESIQIALRVAPEWLLRADAVARRMERPGLFVTRTSVSRMAMAQGLDLLERAAGMEDEESEPEPVQVGSHATGEGVRGA</sequence>
<protein>
    <submittedName>
        <fullName evidence="2">Uncharacterized protein</fullName>
    </submittedName>
</protein>
<name>A0ABZ2MAF1_9BACT</name>
<proteinExistence type="predicted"/>
<evidence type="ECO:0000313" key="3">
    <source>
        <dbReference type="Proteomes" id="UP001370348"/>
    </source>
</evidence>
<dbReference type="EMBL" id="CP089984">
    <property type="protein sequence ID" value="WXB19462.1"/>
    <property type="molecule type" value="Genomic_DNA"/>
</dbReference>
<dbReference type="Proteomes" id="UP001370348">
    <property type="component" value="Chromosome"/>
</dbReference>
<reference evidence="2 3" key="1">
    <citation type="submission" date="2021-12" db="EMBL/GenBank/DDBJ databases">
        <title>Discovery of the Pendulisporaceae a myxobacterial family with distinct sporulation behavior and unique specialized metabolism.</title>
        <authorList>
            <person name="Garcia R."/>
            <person name="Popoff A."/>
            <person name="Bader C.D."/>
            <person name="Loehr J."/>
            <person name="Walesch S."/>
            <person name="Walt C."/>
            <person name="Boldt J."/>
            <person name="Bunk B."/>
            <person name="Haeckl F.J.F.P.J."/>
            <person name="Gunesch A.P."/>
            <person name="Birkelbach J."/>
            <person name="Nuebel U."/>
            <person name="Pietschmann T."/>
            <person name="Bach T."/>
            <person name="Mueller R."/>
        </authorList>
    </citation>
    <scope>NUCLEOTIDE SEQUENCE [LARGE SCALE GENOMIC DNA]</scope>
    <source>
        <strain evidence="2 3">MSr11954</strain>
    </source>
</reference>
<dbReference type="RefSeq" id="WP_394829077.1">
    <property type="nucleotide sequence ID" value="NZ_CP089984.1"/>
</dbReference>
<feature type="region of interest" description="Disordered" evidence="1">
    <location>
        <begin position="67"/>
        <end position="93"/>
    </location>
</feature>
<evidence type="ECO:0000313" key="2">
    <source>
        <dbReference type="EMBL" id="WXB19462.1"/>
    </source>
</evidence>
<accession>A0ABZ2MAF1</accession>
<organism evidence="2 3">
    <name type="scientific">Pendulispora albinea</name>
    <dbReference type="NCBI Taxonomy" id="2741071"/>
    <lineage>
        <taxon>Bacteria</taxon>
        <taxon>Pseudomonadati</taxon>
        <taxon>Myxococcota</taxon>
        <taxon>Myxococcia</taxon>
        <taxon>Myxococcales</taxon>
        <taxon>Sorangiineae</taxon>
        <taxon>Pendulisporaceae</taxon>
        <taxon>Pendulispora</taxon>
    </lineage>
</organism>
<evidence type="ECO:0000256" key="1">
    <source>
        <dbReference type="SAM" id="MobiDB-lite"/>
    </source>
</evidence>